<dbReference type="Proteomes" id="UP000073492">
    <property type="component" value="Unassembled WGS sequence"/>
</dbReference>
<feature type="compositionally biased region" description="Basic residues" evidence="1">
    <location>
        <begin position="123"/>
        <end position="139"/>
    </location>
</feature>
<evidence type="ECO:0000259" key="2">
    <source>
        <dbReference type="PROSITE" id="PS50235"/>
    </source>
</evidence>
<keyword evidence="4" id="KW-1185">Reference proteome</keyword>
<dbReference type="InterPro" id="IPR001394">
    <property type="entry name" value="Peptidase_C19_UCH"/>
</dbReference>
<dbReference type="CDD" id="cd02257">
    <property type="entry name" value="Peptidase_C19"/>
    <property type="match status" value="1"/>
</dbReference>
<dbReference type="PROSITE" id="PS50235">
    <property type="entry name" value="USP_3"/>
    <property type="match status" value="1"/>
</dbReference>
<evidence type="ECO:0000313" key="4">
    <source>
        <dbReference type="Proteomes" id="UP000073492"/>
    </source>
</evidence>
<dbReference type="GO" id="GO:0005829">
    <property type="term" value="C:cytosol"/>
    <property type="evidence" value="ECO:0007669"/>
    <property type="project" value="TreeGrafter"/>
</dbReference>
<evidence type="ECO:0000256" key="1">
    <source>
        <dbReference type="SAM" id="MobiDB-lite"/>
    </source>
</evidence>
<dbReference type="InterPro" id="IPR011011">
    <property type="entry name" value="Znf_FYVE_PHD"/>
</dbReference>
<name>A0A139I6Z5_9PEZI</name>
<dbReference type="STRING" id="113226.A0A139I6Z5"/>
<dbReference type="PANTHER" id="PTHR24006">
    <property type="entry name" value="UBIQUITIN CARBOXYL-TERMINAL HYDROLASE"/>
    <property type="match status" value="1"/>
</dbReference>
<dbReference type="GO" id="GO:0016579">
    <property type="term" value="P:protein deubiquitination"/>
    <property type="evidence" value="ECO:0007669"/>
    <property type="project" value="InterPro"/>
</dbReference>
<feature type="region of interest" description="Disordered" evidence="1">
    <location>
        <begin position="123"/>
        <end position="185"/>
    </location>
</feature>
<feature type="region of interest" description="Disordered" evidence="1">
    <location>
        <begin position="1792"/>
        <end position="1816"/>
    </location>
</feature>
<proteinExistence type="predicted"/>
<dbReference type="Pfam" id="PF00443">
    <property type="entry name" value="UCH"/>
    <property type="match status" value="1"/>
</dbReference>
<sequence>MPGSALRFTLLKNRRGRSRDYENFREASGRLTFDAAITNVLRQFHCDPRQDPPEPIDVVPEFPVSSTVLPSASPVSSPGVLGQSGLSFNPYDPLQAVRKLVQFDTRQKAAALLDNTPLIVFMAKRKPQAKKGKGKPKGKRSPEDDGTTGNAPKKRGSLANLTPIHSDTTLSGNPREPTRDDADIRVDGNSPLLHLFFKRIDEGMRSKPEADVRYTPRTSEAHHVLDLPPVGDNVRKYILLEKEVALYHHEQPDGRTVEAWKIPAQNMTDGTAPFTLFTVPALTRTPRQQRCRPCVGAALDYCDGQTPCGRCRVVKSSLPCNPLPAHVSSHNWLTKNVCDEQDKIVKLGQICVDILNRAPFPVDTTAWNTSLEADVSWHKLIASSSKKFVESVGILEWKKKAFKELDFDNMPTYNGTHNFWSKSMHTDEWNFSAKMGQVPLHLTHNPDAVPFKSQVREEDFRSEITPDQAETNNLDDFHIFGRFWTSNPSHPDLAERAKNSAILRTMLIAYQKAVLATVGMVGTSSEIKAVFDQAIAGYRNKPQASAARSDGPFNNGLLTLKPDWDRIVPNKVVIPFSKEFHRQVITSPGLHTWSNQLITTIRDRACISYVLQAAHDALRAGQSPTWIMFAMWNAAQKIESGLITREGVIELALQSFNEQDPELEIIVYICMHCNRPASGKFMKWAETPNGPLLCCATCVVSDFVSETFSYANDLRSWLRGSVCRVFKQDRMFHDPVWAREEMEETIHEKYCVPGDTSKAINGYSPVPIDLMQAQAPLRPSLEKVHGRKSGSLHDPEDTIITWTAANHFKWVRPPSSLPLILDAETLREQESQLGDLGQDYHPSVRKEWERHERAQDHQRAISLLTSRYSETRLREAHTFRDEQLEARIRQMEKSGIWDFDLVRKGYLFYTKGAATGASEQWPASRAWSEERYEELVGMIKKMENSPAWNPRQFKVRWIGKDNSIPLFWREDHFCGDEDKEWLWREYSAEFRTTNEHCDPQHETRESPDTFLLHDARQYFLDGGRCHLFGFKKTRRVGYLATASKGRGFEQTLEDGTIRDILPKEWMRTGWTKLHPTSLLDFDLHLLSIIDESVAANHMRWNYPPGPGPQGNRNFLFPMLRNMVKQFHLSCEHYDAVPEQGSLRPIPGPQSCQHLWAWHTEFIKGKTVLAEVAEERDEVAEMMSLMLKEMEAATQGDDDGERGGEETRQVRLSIELERLGRLDPGSDRPQAESLVQQLGDSVDSADEVFEPLLRALQTLLTRIEAHGEEGGGSGGEGNGSSTTCLVCSKPVDATDIFCTTAGHEDRKMHFRCLGFSHQPETSDWMCPDCKEAEEGFGQTPPDGPIVPLLKNFFHLGNSCYGSSSIVFLSGLAPLYSFISDPRNDKGRPGAESGRTVKEWIPYTYQTTQATPEQIANFDATHLKNARAMVRALRKLLGQVHEVTGLAKISRSQMQVFYDAFTMYRKDLLAQEQGDAAEFLRALLDGLTLVTDSSTRADGNGALTLVNNDLDGHDLPPLGLEGPLRIRSYRQQGRMTAIADFFCIQWATEYLCQSCGIVHRTWTHEPCWQFAFDQNTGDQSLKTLITDWRQDSLDEDNKFACMHDDKKPGGSSRQKRITHSPQYLTITFTRGNDYGLNHVAIPEYINIAEVANDAPLPSDNFCNRDMKIDCIYRLVGVNVFFPERRHYVAYVVQNNVWVKFDDMSMDHPTQEHPQAGINAKGIAYFVIYEKQRDQTTFPYGDDNKHTEGFTLVKRGKLPAATVEKPRWKKMTVEEVKAAAGKAKAEAEKAKAEAEKAKAEAEKAKAEAEKAAGRERRAAAIKARDFQAEKVAELRQQLQEAEDLLSQRQAEVDSCDDLELADAL</sequence>
<accession>A0A139I6Z5</accession>
<dbReference type="SUPFAM" id="SSF57903">
    <property type="entry name" value="FYVE/PHD zinc finger"/>
    <property type="match status" value="1"/>
</dbReference>
<reference evidence="3 4" key="1">
    <citation type="submission" date="2015-07" db="EMBL/GenBank/DDBJ databases">
        <title>Comparative genomics of the Sigatoka disease complex on banana suggests a link between parallel evolutionary changes in Pseudocercospora fijiensis and Pseudocercospora eumusae and increased virulence on the banana host.</title>
        <authorList>
            <person name="Chang T.-C."/>
            <person name="Salvucci A."/>
            <person name="Crous P.W."/>
            <person name="Stergiopoulos I."/>
        </authorList>
    </citation>
    <scope>NUCLEOTIDE SEQUENCE [LARGE SCALE GENOMIC DNA]</scope>
    <source>
        <strain evidence="3 4">CBS 116634</strain>
    </source>
</reference>
<dbReference type="GO" id="GO:0005634">
    <property type="term" value="C:nucleus"/>
    <property type="evidence" value="ECO:0007669"/>
    <property type="project" value="TreeGrafter"/>
</dbReference>
<evidence type="ECO:0000313" key="3">
    <source>
        <dbReference type="EMBL" id="KXT10478.1"/>
    </source>
</evidence>
<dbReference type="SUPFAM" id="SSF54001">
    <property type="entry name" value="Cysteine proteinases"/>
    <property type="match status" value="1"/>
</dbReference>
<dbReference type="GO" id="GO:0004843">
    <property type="term" value="F:cysteine-type deubiquitinase activity"/>
    <property type="evidence" value="ECO:0007669"/>
    <property type="project" value="InterPro"/>
</dbReference>
<gene>
    <name evidence="3" type="ORF">AC579_8887</name>
</gene>
<dbReference type="EMBL" id="LFZO01000259">
    <property type="protein sequence ID" value="KXT10478.1"/>
    <property type="molecule type" value="Genomic_DNA"/>
</dbReference>
<comment type="caution">
    <text evidence="3">The sequence shown here is derived from an EMBL/GenBank/DDBJ whole genome shotgun (WGS) entry which is preliminary data.</text>
</comment>
<feature type="domain" description="USP" evidence="2">
    <location>
        <begin position="1349"/>
        <end position="1729"/>
    </location>
</feature>
<dbReference type="Gene3D" id="3.90.70.10">
    <property type="entry name" value="Cysteine proteinases"/>
    <property type="match status" value="1"/>
</dbReference>
<feature type="compositionally biased region" description="Basic and acidic residues" evidence="1">
    <location>
        <begin position="176"/>
        <end position="185"/>
    </location>
</feature>
<dbReference type="InterPro" id="IPR050164">
    <property type="entry name" value="Peptidase_C19"/>
</dbReference>
<dbReference type="InterPro" id="IPR028889">
    <property type="entry name" value="USP"/>
</dbReference>
<protein>
    <recommendedName>
        <fullName evidence="2">USP domain-containing protein</fullName>
    </recommendedName>
</protein>
<dbReference type="OrthoDB" id="3848087at2759"/>
<dbReference type="InterPro" id="IPR013083">
    <property type="entry name" value="Znf_RING/FYVE/PHD"/>
</dbReference>
<feature type="compositionally biased region" description="Polar residues" evidence="1">
    <location>
        <begin position="159"/>
        <end position="172"/>
    </location>
</feature>
<organism evidence="3 4">
    <name type="scientific">Pseudocercospora musae</name>
    <dbReference type="NCBI Taxonomy" id="113226"/>
    <lineage>
        <taxon>Eukaryota</taxon>
        <taxon>Fungi</taxon>
        <taxon>Dikarya</taxon>
        <taxon>Ascomycota</taxon>
        <taxon>Pezizomycotina</taxon>
        <taxon>Dothideomycetes</taxon>
        <taxon>Dothideomycetidae</taxon>
        <taxon>Mycosphaerellales</taxon>
        <taxon>Mycosphaerellaceae</taxon>
        <taxon>Pseudocercospora</taxon>
    </lineage>
</organism>
<dbReference type="Gene3D" id="3.30.40.10">
    <property type="entry name" value="Zinc/RING finger domain, C3HC4 (zinc finger)"/>
    <property type="match status" value="1"/>
</dbReference>
<dbReference type="InterPro" id="IPR038765">
    <property type="entry name" value="Papain-like_cys_pep_sf"/>
</dbReference>